<accession>A0A011UD44</accession>
<evidence type="ECO:0000313" key="2">
    <source>
        <dbReference type="Proteomes" id="UP000021369"/>
    </source>
</evidence>
<dbReference type="EMBL" id="JEOB01000004">
    <property type="protein sequence ID" value="EXM38514.1"/>
    <property type="molecule type" value="Genomic_DNA"/>
</dbReference>
<reference evidence="1 2" key="1">
    <citation type="submission" date="2013-06" db="EMBL/GenBank/DDBJ databases">
        <title>Rumen cellulosomics: divergent fiber-degrading strategies revealed by comparative genome-wide analysis of six Ruminococcal strains.</title>
        <authorList>
            <person name="Dassa B."/>
            <person name="Borovok I."/>
            <person name="Lamed R."/>
            <person name="Flint H."/>
            <person name="Yeoman C.J."/>
            <person name="White B."/>
            <person name="Bayer E.A."/>
        </authorList>
    </citation>
    <scope>NUCLEOTIDE SEQUENCE [LARGE SCALE GENOMIC DNA]</scope>
    <source>
        <strain evidence="1 2">SY3</strain>
    </source>
</reference>
<organism evidence="1 2">
    <name type="scientific">Ruminococcus albus SY3</name>
    <dbReference type="NCBI Taxonomy" id="1341156"/>
    <lineage>
        <taxon>Bacteria</taxon>
        <taxon>Bacillati</taxon>
        <taxon>Bacillota</taxon>
        <taxon>Clostridia</taxon>
        <taxon>Eubacteriales</taxon>
        <taxon>Oscillospiraceae</taxon>
        <taxon>Ruminococcus</taxon>
    </lineage>
</organism>
<gene>
    <name evidence="1" type="ORF">RASY3_14355</name>
</gene>
<proteinExistence type="predicted"/>
<evidence type="ECO:0008006" key="3">
    <source>
        <dbReference type="Google" id="ProtNLM"/>
    </source>
</evidence>
<dbReference type="PATRIC" id="fig|1341156.4.peg.2531"/>
<protein>
    <recommendedName>
        <fullName evidence="3">DUF5659 domain-containing protein</fullName>
    </recommendedName>
</protein>
<dbReference type="RefSeq" id="WP_037289301.1">
    <property type="nucleotide sequence ID" value="NZ_JEOB01000004.1"/>
</dbReference>
<name>A0A011UD44_RUMAL</name>
<evidence type="ECO:0000313" key="1">
    <source>
        <dbReference type="EMBL" id="EXM38514.1"/>
    </source>
</evidence>
<sequence length="71" mass="8365">MENQTTKKDTFFCRTRRMANYLLENGATMKTIVTSSFDGKRGLAFIFKCDDTLEKLIEKWKTEKDTYRNPS</sequence>
<dbReference type="AlphaFoldDB" id="A0A011UD44"/>
<keyword evidence="2" id="KW-1185">Reference proteome</keyword>
<comment type="caution">
    <text evidence="1">The sequence shown here is derived from an EMBL/GenBank/DDBJ whole genome shotgun (WGS) entry which is preliminary data.</text>
</comment>
<dbReference type="Proteomes" id="UP000021369">
    <property type="component" value="Unassembled WGS sequence"/>
</dbReference>